<sequence length="2286" mass="257814">MAQRFADQAAGLVDDTFDQADFAEAPAFPRHSVPHNGYPGNGSAGQDYENDDDDFDFEDQPTQPLRRHSLDHSQDHEQNIRAVAFEQYRELHDKYEQLEQENENLNAECMRLRTEVAESSEENLALADRIKELQVEQERLIDQLEDATKHYSGPHPADNLYKQVLRLQQELEKMQEEHEREIDALNDALGENSETGSRYSLSSVAGMTEMIEDMRLELESTKRENAELRTLNEQLANETVDPAAINELREQLELVTREHQRELHHAQQDNDALLARIAELEQAPVEQPVNVPLREAQQQTSRPSTAGESMWPLLTPCALLSRPLPPVAHLHRQAHVMPPTSPPFLNRSVEGQSAQVIQLQEQVARLEAQLSEAKRRASLVNREAALQAENVDLRDELLALEADIAATHATTNASAADMAELERQLERARDENIALGQEVNELHALLEEAEERFQAELEQAQQMNHRPTSSGEGDAHRPGSRRGSGTASSSGAPSVPNSQRPPFRPAGAPLSRRGSFMASGDVGPPLERRGSALSVITPSGAGPAAAEGHTASAAPSAAPSAVVAERMQALEEENAWLHECQARSRAQHPHRPNTDKKARRTGAPVLATARRAQDRKTEQNMQKVIDYLQAHDCSPNASTWKQVNTLFALCTEFEQRVDQQGRELDRMRPDLEQSRSLLRLHRQDQIAPAIRRLQTQLENAEQGTQDRLFEVDQLRAQHQRQQDDAYSRHQGDLHRDHAALSAQRKKLQRSESEAQDTIRSLRDENRQLSARGEARERSFAAPGNVASGHLASSHLVARQMEDIIQRSAADVGALREQLRNERSRHQQEVQNLEQQLRAARSLNKETELTDTQRLQAEREQQQLEMERLAAERDALQEDLVLAENNIVRLQEAAEDNHARVLEMEAEFEAEMQTLKEALLVEQRRHESDLAGAQRFATDNDASHQDRIERILEQLRQYEIELNNNQQQVDRLQAELRQAHAHHEENLARLQQEHSLVIAEIHENHEAELERTLRELREIYDKSAVEQQATEEYKEREREALERLRRFELDLETERQRFAQERAALTERHQKEQLRLEGELAKLREARNMDRIQAEADHAQYLQDIEAAEHNAMALRLALAAKDQELEAIRDSFEQERSTFTSGVQRFEDQVNELEEELNRLRLQRTEEFRDMGNERARLQEQNRALAEEARTKAILLENRTQELDYLRHRADQDDANRTLLADVTRERDQRRVNDAAQQEQINRLTEERDQLARQLRSTENRLATTAAERAGMLDALNRDRTTQQEQYEKEVVELQQQLRAARSEDGAHREALAEHERLIDRAWRGLPKDEMSAFATLTQPAQKLRQLALATTKMTAQLQRAEQQATTAQAKRDAAMAEVSELRDRLHAPPVLDESAIVAQQQEQQAQQRERVALERQLMESREENAALAARLQSVQNELQQHLTHARDEAGEAQAMLETVRHGFEAERATFDEQMGALRAELADAREATQAARNKVREAERRTEEARGLVRQREEELASTTAALATARREATAAGSRVAELEERAAQLQSELSATVASLEPVSRELQQCTAALEAARQDLATAQDDGAAFEAQTRALSEQMATAEEQLKALALAQETARHAQADVQSLKDEAVRLRLANEELQREVAQLRQASRREAANHAALARELERQLDAQRAVANREKVNSASLTGNNKQLREQLMHLKADHDRLQQQQRVDQAAQQEMVATLHDRERRLMSAEQRAQAVEAENARLSTHRRTLEDRLRREQTRMLDDMHSQLQLRNTTMRAFQRGEQTTMQERSMHNVSRRLADLGAKVQMERSVSASPPRSEHAGSAGPASDQLTSTMRPGLTNAALPLDLGAESSWVAATALSDRNRASSVQRGQQRTITHNLQAASSFEPRTTPVCNALVGEQLNVVDAIINETLATLHRRHDHLLWKRGVASILNIARSRQRHNLSAQLVLLQAQPDVETPLALVDRDAVITTAAAVELLHLFMLIQDDVMDASVRRRNCPTVNVALEHVRTKVLRGPSMYSSKELSKSYAVVLSDCLHASANRLFMEVARELPTTSAAALSQVIEDVALTAASYQFEDMLGWRMHAWESDAAVVEAVESILHLTAQLRFVLPLSVGAALTSQGTPHPQVIAAAQQFGAVFKILADVNEFVAEPGSSGRSPMRNLEEGRLSCVVSKLFTECSRQERHDLMTIVPGESWMGAQPSLICRLVIQYNVLSDLLDECRSRLIQANEELASVPEPALAQGLTAISVGLQQHAGEVSRAAASYVNDFHSDHAF</sequence>
<dbReference type="STRING" id="81824.A9VDF9"/>
<dbReference type="InterPro" id="IPR000092">
    <property type="entry name" value="Polyprenyl_synt"/>
</dbReference>
<feature type="region of interest" description="Disordered" evidence="3">
    <location>
        <begin position="1492"/>
        <end position="1514"/>
    </location>
</feature>
<dbReference type="KEGG" id="mbr:MONBRDRAFT_12828"/>
<dbReference type="PANTHER" id="PTHR32083:SF48">
    <property type="entry name" value="TRANS-GOLGI NETWORK-LOCALIZED SYP41-INTERACTING PROTEIN 1"/>
    <property type="match status" value="1"/>
</dbReference>
<evidence type="ECO:0000256" key="2">
    <source>
        <dbReference type="SAM" id="Coils"/>
    </source>
</evidence>
<feature type="region of interest" description="Disordered" evidence="3">
    <location>
        <begin position="715"/>
        <end position="786"/>
    </location>
</feature>
<dbReference type="Gene3D" id="1.10.600.10">
    <property type="entry name" value="Farnesyl Diphosphate Synthase"/>
    <property type="match status" value="1"/>
</dbReference>
<accession>A9VDF9</accession>
<dbReference type="Pfam" id="PF00348">
    <property type="entry name" value="polyprenyl_synt"/>
    <property type="match status" value="1"/>
</dbReference>
<name>A9VDF9_MONBE</name>
<evidence type="ECO:0000256" key="1">
    <source>
        <dbReference type="ARBA" id="ARBA00023054"/>
    </source>
</evidence>
<feature type="coiled-coil region" evidence="2">
    <location>
        <begin position="81"/>
        <end position="283"/>
    </location>
</feature>
<feature type="coiled-coil region" evidence="2">
    <location>
        <begin position="940"/>
        <end position="1188"/>
    </location>
</feature>
<feature type="region of interest" description="Disordered" evidence="3">
    <location>
        <begin position="1815"/>
        <end position="1844"/>
    </location>
</feature>
<feature type="region of interest" description="Disordered" evidence="3">
    <location>
        <begin position="23"/>
        <end position="76"/>
    </location>
</feature>
<feature type="compositionally biased region" description="Low complexity" evidence="3">
    <location>
        <begin position="540"/>
        <end position="559"/>
    </location>
</feature>
<proteinExistence type="predicted"/>
<evidence type="ECO:0000313" key="5">
    <source>
        <dbReference type="Proteomes" id="UP000001357"/>
    </source>
</evidence>
<dbReference type="eggNOG" id="ENOG502QT6K">
    <property type="taxonomic scope" value="Eukaryota"/>
</dbReference>
<dbReference type="InterPro" id="IPR008949">
    <property type="entry name" value="Isoprenoid_synthase_dom_sf"/>
</dbReference>
<dbReference type="RefSeq" id="XP_001750762.1">
    <property type="nucleotide sequence ID" value="XM_001750710.1"/>
</dbReference>
<dbReference type="PANTHER" id="PTHR32083">
    <property type="entry name" value="CILIA AND FLAGELLA-ASSOCIATED PROTEIN 58-RELATED"/>
    <property type="match status" value="1"/>
</dbReference>
<feature type="compositionally biased region" description="Basic and acidic residues" evidence="3">
    <location>
        <begin position="759"/>
        <end position="778"/>
    </location>
</feature>
<dbReference type="OMA" id="IHENHEA"/>
<organism evidence="4 5">
    <name type="scientific">Monosiga brevicollis</name>
    <name type="common">Choanoflagellate</name>
    <dbReference type="NCBI Taxonomy" id="81824"/>
    <lineage>
        <taxon>Eukaryota</taxon>
        <taxon>Choanoflagellata</taxon>
        <taxon>Craspedida</taxon>
        <taxon>Salpingoecidae</taxon>
        <taxon>Monosiga</taxon>
    </lineage>
</organism>
<feature type="compositionally biased region" description="Acidic residues" evidence="3">
    <location>
        <begin position="48"/>
        <end position="59"/>
    </location>
</feature>
<feature type="region of interest" description="Disordered" evidence="3">
    <location>
        <begin position="459"/>
        <end position="559"/>
    </location>
</feature>
<feature type="coiled-coil region" evidence="2">
    <location>
        <begin position="1234"/>
        <end position="1304"/>
    </location>
</feature>
<feature type="coiled-coil region" evidence="2">
    <location>
        <begin position="808"/>
        <end position="892"/>
    </location>
</feature>
<protein>
    <submittedName>
        <fullName evidence="4">Uncharacterized protein</fullName>
    </submittedName>
</protein>
<feature type="compositionally biased region" description="Basic and acidic residues" evidence="3">
    <location>
        <begin position="1495"/>
        <end position="1514"/>
    </location>
</feature>
<reference evidence="4 5" key="1">
    <citation type="journal article" date="2008" name="Nature">
        <title>The genome of the choanoflagellate Monosiga brevicollis and the origin of metazoans.</title>
        <authorList>
            <consortium name="JGI Sequencing"/>
            <person name="King N."/>
            <person name="Westbrook M.J."/>
            <person name="Young S.L."/>
            <person name="Kuo A."/>
            <person name="Abedin M."/>
            <person name="Chapman J."/>
            <person name="Fairclough S."/>
            <person name="Hellsten U."/>
            <person name="Isogai Y."/>
            <person name="Letunic I."/>
            <person name="Marr M."/>
            <person name="Pincus D."/>
            <person name="Putnam N."/>
            <person name="Rokas A."/>
            <person name="Wright K.J."/>
            <person name="Zuzow R."/>
            <person name="Dirks W."/>
            <person name="Good M."/>
            <person name="Goodstein D."/>
            <person name="Lemons D."/>
            <person name="Li W."/>
            <person name="Lyons J.B."/>
            <person name="Morris A."/>
            <person name="Nichols S."/>
            <person name="Richter D.J."/>
            <person name="Salamov A."/>
            <person name="Bork P."/>
            <person name="Lim W.A."/>
            <person name="Manning G."/>
            <person name="Miller W.T."/>
            <person name="McGinnis W."/>
            <person name="Shapiro H."/>
            <person name="Tjian R."/>
            <person name="Grigoriev I.V."/>
            <person name="Rokhsar D."/>
        </authorList>
    </citation>
    <scope>NUCLEOTIDE SEQUENCE [LARGE SCALE GENOMIC DNA]</scope>
    <source>
        <strain evidence="5">MX1 / ATCC 50154</strain>
    </source>
</reference>
<dbReference type="GeneID" id="5896026"/>
<feature type="compositionally biased region" description="Basic and acidic residues" evidence="3">
    <location>
        <begin position="715"/>
        <end position="738"/>
    </location>
</feature>
<feature type="coiled-coil region" evidence="2">
    <location>
        <begin position="1344"/>
        <end position="1438"/>
    </location>
</feature>
<dbReference type="InParanoid" id="A9VDF9"/>
<gene>
    <name evidence="4" type="ORF">MONBRDRAFT_12828</name>
</gene>
<dbReference type="GO" id="GO:0004659">
    <property type="term" value="F:prenyltransferase activity"/>
    <property type="evidence" value="ECO:0007669"/>
    <property type="project" value="InterPro"/>
</dbReference>
<keyword evidence="1 2" id="KW-0175">Coiled coil</keyword>
<evidence type="ECO:0000313" key="4">
    <source>
        <dbReference type="EMBL" id="EDQ84467.1"/>
    </source>
</evidence>
<feature type="compositionally biased region" description="Low complexity" evidence="3">
    <location>
        <begin position="481"/>
        <end position="494"/>
    </location>
</feature>
<dbReference type="Proteomes" id="UP000001357">
    <property type="component" value="Unassembled WGS sequence"/>
</dbReference>
<dbReference type="SUPFAM" id="SSF48576">
    <property type="entry name" value="Terpenoid synthases"/>
    <property type="match status" value="1"/>
</dbReference>
<evidence type="ECO:0000256" key="3">
    <source>
        <dbReference type="SAM" id="MobiDB-lite"/>
    </source>
</evidence>
<keyword evidence="5" id="KW-1185">Reference proteome</keyword>
<dbReference type="GO" id="GO:0008299">
    <property type="term" value="P:isoprenoid biosynthetic process"/>
    <property type="evidence" value="ECO:0007669"/>
    <property type="project" value="InterPro"/>
</dbReference>
<dbReference type="EMBL" id="CH991587">
    <property type="protein sequence ID" value="EDQ84467.1"/>
    <property type="molecule type" value="Genomic_DNA"/>
</dbReference>